<name>A0A0B1P7H7_UNCNE</name>
<organism evidence="1 2">
    <name type="scientific">Uncinula necator</name>
    <name type="common">Grape powdery mildew</name>
    <dbReference type="NCBI Taxonomy" id="52586"/>
    <lineage>
        <taxon>Eukaryota</taxon>
        <taxon>Fungi</taxon>
        <taxon>Dikarya</taxon>
        <taxon>Ascomycota</taxon>
        <taxon>Pezizomycotina</taxon>
        <taxon>Leotiomycetes</taxon>
        <taxon>Erysiphales</taxon>
        <taxon>Erysiphaceae</taxon>
        <taxon>Erysiphe</taxon>
    </lineage>
</organism>
<dbReference type="Proteomes" id="UP000030854">
    <property type="component" value="Unassembled WGS sequence"/>
</dbReference>
<dbReference type="EMBL" id="JNVN01001537">
    <property type="protein sequence ID" value="KHJ33275.1"/>
    <property type="molecule type" value="Genomic_DNA"/>
</dbReference>
<gene>
    <name evidence="1" type="ORF">EV44_g3296</name>
</gene>
<reference evidence="1 2" key="1">
    <citation type="journal article" date="2014" name="BMC Genomics">
        <title>Adaptive genomic structural variation in the grape powdery mildew pathogen, Erysiphe necator.</title>
        <authorList>
            <person name="Jones L."/>
            <person name="Riaz S."/>
            <person name="Morales-Cruz A."/>
            <person name="Amrine K.C."/>
            <person name="McGuire B."/>
            <person name="Gubler W.D."/>
            <person name="Walker M.A."/>
            <person name="Cantu D."/>
        </authorList>
    </citation>
    <scope>NUCLEOTIDE SEQUENCE [LARGE SCALE GENOMIC DNA]</scope>
    <source>
        <strain evidence="2">c</strain>
    </source>
</reference>
<proteinExistence type="predicted"/>
<comment type="caution">
    <text evidence="1">The sequence shown here is derived from an EMBL/GenBank/DDBJ whole genome shotgun (WGS) entry which is preliminary data.</text>
</comment>
<evidence type="ECO:0000313" key="2">
    <source>
        <dbReference type="Proteomes" id="UP000030854"/>
    </source>
</evidence>
<dbReference type="HOGENOM" id="CLU_2252050_0_0_1"/>
<keyword evidence="2" id="KW-1185">Reference proteome</keyword>
<dbReference type="AlphaFoldDB" id="A0A0B1P7H7"/>
<protein>
    <submittedName>
        <fullName evidence="1">Uncharacterized protein</fullName>
    </submittedName>
</protein>
<evidence type="ECO:0000313" key="1">
    <source>
        <dbReference type="EMBL" id="KHJ33275.1"/>
    </source>
</evidence>
<sequence length="104" mass="12138">MSETAKRHAHRLIRTGKFKSAPEVAKEFSKVEGTSLKPWHRAVRLKWAQQHLEWTEEDWKPRSIVWDQMDLGRSELTRKKPDLNNTTNMVQLSSEAVTSFYGAE</sequence>
<accession>A0A0B1P7H7</accession>